<keyword evidence="3" id="KW-0479">Metal-binding</keyword>
<dbReference type="GO" id="GO:0031419">
    <property type="term" value="F:cobalamin binding"/>
    <property type="evidence" value="ECO:0007669"/>
    <property type="project" value="InterPro"/>
</dbReference>
<protein>
    <submittedName>
        <fullName evidence="8">Uncharacterized protein</fullName>
    </submittedName>
</protein>
<evidence type="ECO:0000256" key="5">
    <source>
        <dbReference type="ARBA" id="ARBA00023014"/>
    </source>
</evidence>
<dbReference type="PANTHER" id="PTHR43409">
    <property type="entry name" value="ANAEROBIC MAGNESIUM-PROTOPORPHYRIN IX MONOMETHYL ESTER CYCLASE-RELATED"/>
    <property type="match status" value="1"/>
</dbReference>
<dbReference type="InterPro" id="IPR058240">
    <property type="entry name" value="rSAM_sf"/>
</dbReference>
<feature type="domain" description="B12-binding" evidence="6">
    <location>
        <begin position="10"/>
        <end position="150"/>
    </location>
</feature>
<accession>A0A2R7Y0Y2</accession>
<keyword evidence="5" id="KW-0411">Iron-sulfur</keyword>
<proteinExistence type="predicted"/>
<dbReference type="GO" id="GO:0051536">
    <property type="term" value="F:iron-sulfur cluster binding"/>
    <property type="evidence" value="ECO:0007669"/>
    <property type="project" value="UniProtKB-KW"/>
</dbReference>
<dbReference type="EMBL" id="NDWU01000023">
    <property type="protein sequence ID" value="PUA31201.1"/>
    <property type="molecule type" value="Genomic_DNA"/>
</dbReference>
<dbReference type="Proteomes" id="UP000244066">
    <property type="component" value="Unassembled WGS sequence"/>
</dbReference>
<dbReference type="SFLD" id="SFLDG01082">
    <property type="entry name" value="B12-binding_domain_containing"/>
    <property type="match status" value="1"/>
</dbReference>
<dbReference type="InterPro" id="IPR023404">
    <property type="entry name" value="rSAM_horseshoe"/>
</dbReference>
<dbReference type="InterPro" id="IPR051198">
    <property type="entry name" value="BchE-like"/>
</dbReference>
<dbReference type="AlphaFoldDB" id="A0A2R7Y0Y2"/>
<dbReference type="Pfam" id="PF02310">
    <property type="entry name" value="B12-binding"/>
    <property type="match status" value="1"/>
</dbReference>
<dbReference type="GO" id="GO:0003824">
    <property type="term" value="F:catalytic activity"/>
    <property type="evidence" value="ECO:0007669"/>
    <property type="project" value="InterPro"/>
</dbReference>
<evidence type="ECO:0000313" key="9">
    <source>
        <dbReference type="Proteomes" id="UP000244066"/>
    </source>
</evidence>
<dbReference type="GO" id="GO:0046872">
    <property type="term" value="F:metal ion binding"/>
    <property type="evidence" value="ECO:0007669"/>
    <property type="project" value="UniProtKB-KW"/>
</dbReference>
<evidence type="ECO:0000259" key="7">
    <source>
        <dbReference type="PROSITE" id="PS51918"/>
    </source>
</evidence>
<dbReference type="InterPro" id="IPR006158">
    <property type="entry name" value="Cobalamin-bd"/>
</dbReference>
<name>A0A2R7Y0Y2_9ARCH</name>
<organism evidence="8 9">
    <name type="scientific">Candidatus Terraquivivens tikiterensis</name>
    <dbReference type="NCBI Taxonomy" id="1980982"/>
    <lineage>
        <taxon>Archaea</taxon>
        <taxon>Nitrososphaerota</taxon>
        <taxon>Candidatus Wolframiiraptoraceae</taxon>
        <taxon>Candidatus Terraquivivens</taxon>
    </lineage>
</organism>
<sequence>MGDVDVLFLHPSTRVLTAEGEVVRYLAIPMGTFALADLLERSGYSARIVHTGLERMLDPSYRVEDSLRMLEPKLVGIDLHWYCHAYDAIELAGCVKRYSNAKVVLGGMTASFFAEELLSSFGCVDYVIVSDAELPMLELTRAVTGDGDVHDVPNLLYRKGSVVKGSGRAYVASGEDLDKLTCSNIRLLKDWDLYIRLIHENDALSPKLKTQGWLMIGRGCSVNCSYCGGASLAHRSIFGRQRPIFRSPEKVVEDLRVFEELGISCAYMDFDPYPDRKFYYRLFELVRREKVDISSQFLVWSLTDRNFVREFRRAFNPLYTTLTISPETGSESVRLLNKGFYYDNQSLLRWLEMLEEEMVPVELYFASGLSGEDVEEFKKTMRLGERILRAYHNVVGASCSPLFLEPCSPRFLMPKKYGIRLKFKRFSDFYEVYRCFAEGAVPPSRLGYETEHLDEPRIIELSSKFNEMVNSLMMSEKANPMVE</sequence>
<dbReference type="PROSITE" id="PS51918">
    <property type="entry name" value="RADICAL_SAM"/>
    <property type="match status" value="1"/>
</dbReference>
<dbReference type="InterPro" id="IPR007197">
    <property type="entry name" value="rSAM"/>
</dbReference>
<dbReference type="PROSITE" id="PS51332">
    <property type="entry name" value="B12_BINDING"/>
    <property type="match status" value="1"/>
</dbReference>
<comment type="cofactor">
    <cofactor evidence="1">
        <name>[4Fe-4S] cluster</name>
        <dbReference type="ChEBI" id="CHEBI:49883"/>
    </cofactor>
</comment>
<evidence type="ECO:0000259" key="6">
    <source>
        <dbReference type="PROSITE" id="PS51332"/>
    </source>
</evidence>
<gene>
    <name evidence="8" type="ORF">B9J98_07320</name>
</gene>
<dbReference type="SMART" id="SM00729">
    <property type="entry name" value="Elp3"/>
    <property type="match status" value="1"/>
</dbReference>
<dbReference type="Gene3D" id="3.80.30.20">
    <property type="entry name" value="tm_1862 like domain"/>
    <property type="match status" value="1"/>
</dbReference>
<dbReference type="SUPFAM" id="SSF102114">
    <property type="entry name" value="Radical SAM enzymes"/>
    <property type="match status" value="1"/>
</dbReference>
<dbReference type="Gene3D" id="3.40.50.280">
    <property type="entry name" value="Cobalamin-binding domain"/>
    <property type="match status" value="1"/>
</dbReference>
<dbReference type="SFLD" id="SFLDS00029">
    <property type="entry name" value="Radical_SAM"/>
    <property type="match status" value="1"/>
</dbReference>
<dbReference type="InterPro" id="IPR006638">
    <property type="entry name" value="Elp3/MiaA/NifB-like_rSAM"/>
</dbReference>
<reference evidence="8 9" key="1">
    <citation type="submission" date="2017-04" db="EMBL/GenBank/DDBJ databases">
        <title>Draft Aigarchaeota genome from a New Zealand hot spring.</title>
        <authorList>
            <person name="Reysenbach A.-L."/>
            <person name="Donaho J.A."/>
            <person name="Gerhart J."/>
            <person name="Kelley J.F."/>
            <person name="Kouba K."/>
            <person name="Podar M."/>
            <person name="Stott M."/>
        </authorList>
    </citation>
    <scope>NUCLEOTIDE SEQUENCE [LARGE SCALE GENOMIC DNA]</scope>
    <source>
        <strain evidence="8">NZ13_MG1</strain>
    </source>
</reference>
<comment type="caution">
    <text evidence="8">The sequence shown here is derived from an EMBL/GenBank/DDBJ whole genome shotgun (WGS) entry which is preliminary data.</text>
</comment>
<dbReference type="PANTHER" id="PTHR43409:SF7">
    <property type="entry name" value="BLL1977 PROTEIN"/>
    <property type="match status" value="1"/>
</dbReference>
<evidence type="ECO:0000256" key="3">
    <source>
        <dbReference type="ARBA" id="ARBA00022723"/>
    </source>
</evidence>
<keyword evidence="2" id="KW-0949">S-adenosyl-L-methionine</keyword>
<feature type="domain" description="Radical SAM core" evidence="7">
    <location>
        <begin position="206"/>
        <end position="443"/>
    </location>
</feature>
<evidence type="ECO:0000313" key="8">
    <source>
        <dbReference type="EMBL" id="PUA31201.1"/>
    </source>
</evidence>
<dbReference type="Pfam" id="PF04055">
    <property type="entry name" value="Radical_SAM"/>
    <property type="match status" value="1"/>
</dbReference>
<keyword evidence="4" id="KW-0408">Iron</keyword>
<dbReference type="CDD" id="cd01335">
    <property type="entry name" value="Radical_SAM"/>
    <property type="match status" value="1"/>
</dbReference>
<evidence type="ECO:0000256" key="1">
    <source>
        <dbReference type="ARBA" id="ARBA00001966"/>
    </source>
</evidence>
<evidence type="ECO:0000256" key="4">
    <source>
        <dbReference type="ARBA" id="ARBA00023004"/>
    </source>
</evidence>
<evidence type="ECO:0000256" key="2">
    <source>
        <dbReference type="ARBA" id="ARBA00022691"/>
    </source>
</evidence>